<protein>
    <submittedName>
        <fullName evidence="5">Mct-1 protein</fullName>
    </submittedName>
</protein>
<dbReference type="Pfam" id="PF26292">
    <property type="entry name" value="PUA_elF2D"/>
    <property type="match status" value="1"/>
</dbReference>
<comment type="subcellular location">
    <subcellularLocation>
        <location evidence="2">Cytoplasm</location>
    </subcellularLocation>
</comment>
<dbReference type="Proteomes" id="UP001150062">
    <property type="component" value="Unassembled WGS sequence"/>
</dbReference>
<proteinExistence type="predicted"/>
<dbReference type="InterPro" id="IPR016437">
    <property type="entry name" value="MCT-1/Tma20"/>
</dbReference>
<dbReference type="AlphaFoldDB" id="A0AAV7YDC3"/>
<dbReference type="PIRSF" id="PIRSF005067">
    <property type="entry name" value="Tma_RNA-bind_prd"/>
    <property type="match status" value="1"/>
</dbReference>
<dbReference type="InterPro" id="IPR004521">
    <property type="entry name" value="Uncharacterised_CHP00451"/>
</dbReference>
<reference evidence="5" key="2">
    <citation type="submission" date="2022-08" db="EMBL/GenBank/DDBJ databases">
        <title>Novel sulphate-reducing endosymbionts in the free-living metamonad Anaeramoeba.</title>
        <authorList>
            <person name="Jerlstrom-Hultqvist J."/>
            <person name="Cepicka I."/>
            <person name="Gallot-Lavallee L."/>
            <person name="Salas-Leiva D."/>
            <person name="Curtis B.A."/>
            <person name="Zahonova K."/>
            <person name="Pipaliya S."/>
            <person name="Dacks J."/>
            <person name="Roger A.J."/>
        </authorList>
    </citation>
    <scope>NUCLEOTIDE SEQUENCE</scope>
    <source>
        <strain evidence="5">Busselton2</strain>
    </source>
</reference>
<name>A0AAV7YDC3_9EUKA</name>
<keyword evidence="8" id="KW-1185">Reference proteome</keyword>
<dbReference type="PANTHER" id="PTHR22798">
    <property type="entry name" value="MCT-1 PROTEIN"/>
    <property type="match status" value="1"/>
</dbReference>
<gene>
    <name evidence="5" type="ORF">M0812_25443</name>
    <name evidence="6" type="ORF">M0813_06315</name>
</gene>
<dbReference type="Gene3D" id="3.10.400.20">
    <property type="match status" value="1"/>
</dbReference>
<dbReference type="EMBL" id="JAOAOG010000307">
    <property type="protein sequence ID" value="KAJ6230936.1"/>
    <property type="molecule type" value="Genomic_DNA"/>
</dbReference>
<reference evidence="6" key="1">
    <citation type="submission" date="2022-08" db="EMBL/GenBank/DDBJ databases">
        <title>Novel sulfate-reducing endosymbionts in the free-living metamonad Anaeramoeba.</title>
        <authorList>
            <person name="Jerlstrom-Hultqvist J."/>
            <person name="Cepicka I."/>
            <person name="Gallot-Lavallee L."/>
            <person name="Salas-Leiva D."/>
            <person name="Curtis B.A."/>
            <person name="Zahonova K."/>
            <person name="Pipaliya S."/>
            <person name="Dacks J."/>
            <person name="Roger A.J."/>
        </authorList>
    </citation>
    <scope>NUCLEOTIDE SEQUENCE</scope>
    <source>
        <strain evidence="6">Schooner1</strain>
    </source>
</reference>
<evidence type="ECO:0000259" key="4">
    <source>
        <dbReference type="Pfam" id="PF26292"/>
    </source>
</evidence>
<evidence type="ECO:0000313" key="6">
    <source>
        <dbReference type="EMBL" id="KAJ6230936.1"/>
    </source>
</evidence>
<accession>A0AAV7YDC3</accession>
<keyword evidence="1 2" id="KW-0963">Cytoplasm</keyword>
<feature type="domain" description="Eukaryotic translation initiation factor 2D-like PUA RNA-binding" evidence="4">
    <location>
        <begin position="93"/>
        <end position="172"/>
    </location>
</feature>
<dbReference type="Proteomes" id="UP001146793">
    <property type="component" value="Unassembled WGS sequence"/>
</dbReference>
<dbReference type="EMBL" id="JANTQA010000060">
    <property type="protein sequence ID" value="KAJ3427813.1"/>
    <property type="molecule type" value="Genomic_DNA"/>
</dbReference>
<evidence type="ECO:0000259" key="3">
    <source>
        <dbReference type="Pfam" id="PF17832"/>
    </source>
</evidence>
<evidence type="ECO:0000256" key="2">
    <source>
        <dbReference type="PIRNR" id="PIRNR005067"/>
    </source>
</evidence>
<evidence type="ECO:0000256" key="1">
    <source>
        <dbReference type="ARBA" id="ARBA00022490"/>
    </source>
</evidence>
<feature type="domain" description="Pre-PUA" evidence="3">
    <location>
        <begin position="11"/>
        <end position="87"/>
    </location>
</feature>
<evidence type="ECO:0000313" key="8">
    <source>
        <dbReference type="Proteomes" id="UP001150062"/>
    </source>
</evidence>
<dbReference type="InterPro" id="IPR048248">
    <property type="entry name" value="PUA_eIF2d-like"/>
</dbReference>
<dbReference type="InterPro" id="IPR015947">
    <property type="entry name" value="PUA-like_sf"/>
</dbReference>
<evidence type="ECO:0000313" key="5">
    <source>
        <dbReference type="EMBL" id="KAJ3427813.1"/>
    </source>
</evidence>
<dbReference type="GO" id="GO:0001731">
    <property type="term" value="P:formation of translation preinitiation complex"/>
    <property type="evidence" value="ECO:0007669"/>
    <property type="project" value="TreeGrafter"/>
</dbReference>
<dbReference type="InterPro" id="IPR041366">
    <property type="entry name" value="Pre-PUA"/>
</dbReference>
<dbReference type="SUPFAM" id="SSF88697">
    <property type="entry name" value="PUA domain-like"/>
    <property type="match status" value="1"/>
</dbReference>
<dbReference type="GO" id="GO:0005737">
    <property type="term" value="C:cytoplasm"/>
    <property type="evidence" value="ECO:0007669"/>
    <property type="project" value="UniProtKB-SubCell"/>
</dbReference>
<evidence type="ECO:0000313" key="7">
    <source>
        <dbReference type="Proteomes" id="UP001146793"/>
    </source>
</evidence>
<dbReference type="PANTHER" id="PTHR22798:SF0">
    <property type="entry name" value="MALIGNANT T-CELL-AMPLIFIED SEQUENCE 1"/>
    <property type="match status" value="1"/>
</dbReference>
<sequence length="180" mass="20606">MFNKWNPQNLKRNVLKSSLRRKIQKAIVEQYPALESLITTLMPKKKQLEVGKAENHLQFYIIESTILFFRWRQGPFYPTLKLLHQIPSLLPVYYVDEGAVKPLMGGAQIMMKGLTKLPNELPEENIPAEKVVAITCIGRKNAFTIGLTEHSTEDIKKINNGAGIKNIHSINDGLWKFEIH</sequence>
<dbReference type="GO" id="GO:0003723">
    <property type="term" value="F:RNA binding"/>
    <property type="evidence" value="ECO:0007669"/>
    <property type="project" value="InterPro"/>
</dbReference>
<organism evidence="5 7">
    <name type="scientific">Anaeramoeba flamelloides</name>
    <dbReference type="NCBI Taxonomy" id="1746091"/>
    <lineage>
        <taxon>Eukaryota</taxon>
        <taxon>Metamonada</taxon>
        <taxon>Anaeramoebidae</taxon>
        <taxon>Anaeramoeba</taxon>
    </lineage>
</organism>
<dbReference type="Pfam" id="PF17832">
    <property type="entry name" value="Pre-PUA"/>
    <property type="match status" value="1"/>
</dbReference>
<comment type="caution">
    <text evidence="5">The sequence shown here is derived from an EMBL/GenBank/DDBJ whole genome shotgun (WGS) entry which is preliminary data.</text>
</comment>
<dbReference type="PROSITE" id="PS50890">
    <property type="entry name" value="PUA"/>
    <property type="match status" value="1"/>
</dbReference>
<dbReference type="NCBIfam" id="TIGR00451">
    <property type="entry name" value="unchar_dom_2"/>
    <property type="match status" value="1"/>
</dbReference>